<evidence type="ECO:0000313" key="1">
    <source>
        <dbReference type="EMBL" id="RZQ54518.1"/>
    </source>
</evidence>
<sequence>MHKGHSYEQINDNKKAGIAKVFITNPPVNILTIDLINKLNQFVLSMEGERETKVVGRRYQINLVLKYSTDRDSSVMQLERYKLTMNRTEIVAIEKIN</sequence>
<accession>A0A4V2EK40</accession>
<gene>
    <name evidence="1" type="ORF">C1E23_03610</name>
</gene>
<dbReference type="RefSeq" id="WP_130254262.1">
    <property type="nucleotide sequence ID" value="NZ_PPSX01000012.1"/>
</dbReference>
<proteinExistence type="predicted"/>
<protein>
    <submittedName>
        <fullName evidence="1">Uncharacterized protein</fullName>
    </submittedName>
</protein>
<evidence type="ECO:0000313" key="2">
    <source>
        <dbReference type="Proteomes" id="UP000291338"/>
    </source>
</evidence>
<dbReference type="Proteomes" id="UP000291338">
    <property type="component" value="Unassembled WGS sequence"/>
</dbReference>
<name>A0A4V2EK40_9GAMM</name>
<reference evidence="1 2" key="1">
    <citation type="submission" date="2018-01" db="EMBL/GenBank/DDBJ databases">
        <title>Co-occurrence of chitin degradation, pigmentation and bioactivity in marine Pseudoalteromonas.</title>
        <authorList>
            <person name="Paulsen S."/>
            <person name="Gram L."/>
            <person name="Machado H."/>
        </authorList>
    </citation>
    <scope>NUCLEOTIDE SEQUENCE [LARGE SCALE GENOMIC DNA]</scope>
    <source>
        <strain evidence="1 2">S3898</strain>
    </source>
</reference>
<comment type="caution">
    <text evidence="1">The sequence shown here is derived from an EMBL/GenBank/DDBJ whole genome shotgun (WGS) entry which is preliminary data.</text>
</comment>
<organism evidence="1 2">
    <name type="scientific">Pseudoalteromonas phenolica</name>
    <dbReference type="NCBI Taxonomy" id="161398"/>
    <lineage>
        <taxon>Bacteria</taxon>
        <taxon>Pseudomonadati</taxon>
        <taxon>Pseudomonadota</taxon>
        <taxon>Gammaproteobacteria</taxon>
        <taxon>Alteromonadales</taxon>
        <taxon>Pseudoalteromonadaceae</taxon>
        <taxon>Pseudoalteromonas</taxon>
    </lineage>
</organism>
<dbReference type="EMBL" id="PPSX01000012">
    <property type="protein sequence ID" value="RZQ54518.1"/>
    <property type="molecule type" value="Genomic_DNA"/>
</dbReference>
<dbReference type="AlphaFoldDB" id="A0A4V2EK40"/>